<evidence type="ECO:0000313" key="1">
    <source>
        <dbReference type="EMBL" id="VDD57190.1"/>
    </source>
</evidence>
<reference evidence="1" key="1">
    <citation type="submission" date="2018-11" db="EMBL/GenBank/DDBJ databases">
        <authorList>
            <consortium name="Genoscope - CEA"/>
            <person name="William W."/>
        </authorList>
    </citation>
    <scope>NUCLEOTIDE SEQUENCE</scope>
</reference>
<proteinExistence type="predicted"/>
<name>A0A3P6FXE8_BRAOL</name>
<dbReference type="EMBL" id="LR031879">
    <property type="protein sequence ID" value="VDD57190.1"/>
    <property type="molecule type" value="Genomic_DNA"/>
</dbReference>
<gene>
    <name evidence="1" type="ORF">BOLC8T50419H</name>
</gene>
<dbReference type="AlphaFoldDB" id="A0A3P6FXE8"/>
<organism evidence="1">
    <name type="scientific">Brassica oleracea</name>
    <name type="common">Wild cabbage</name>
    <dbReference type="NCBI Taxonomy" id="3712"/>
    <lineage>
        <taxon>Eukaryota</taxon>
        <taxon>Viridiplantae</taxon>
        <taxon>Streptophyta</taxon>
        <taxon>Embryophyta</taxon>
        <taxon>Tracheophyta</taxon>
        <taxon>Spermatophyta</taxon>
        <taxon>Magnoliopsida</taxon>
        <taxon>eudicotyledons</taxon>
        <taxon>Gunneridae</taxon>
        <taxon>Pentapetalae</taxon>
        <taxon>rosids</taxon>
        <taxon>malvids</taxon>
        <taxon>Brassicales</taxon>
        <taxon>Brassicaceae</taxon>
        <taxon>Brassiceae</taxon>
        <taxon>Brassica</taxon>
    </lineage>
</organism>
<protein>
    <submittedName>
        <fullName evidence="1">Uncharacterized protein</fullName>
    </submittedName>
</protein>
<feature type="non-terminal residue" evidence="1">
    <location>
        <position position="1"/>
    </location>
</feature>
<sequence length="61" mass="6885">SSDFDSGLQAALVQGALKDVSIPPGPRLLILQIKAPCRWSRGHWFETKSMYNPKTHYGYHN</sequence>
<accession>A0A3P6FXE8</accession>